<dbReference type="Pfam" id="PF12697">
    <property type="entry name" value="Abhydrolase_6"/>
    <property type="match status" value="1"/>
</dbReference>
<dbReference type="InterPro" id="IPR051044">
    <property type="entry name" value="MAG_DAG_Lipase"/>
</dbReference>
<dbReference type="InterPro" id="IPR012354">
    <property type="entry name" value="Esterase_lipase"/>
</dbReference>
<evidence type="ECO:0000313" key="3">
    <source>
        <dbReference type="EMBL" id="SDC73359.1"/>
    </source>
</evidence>
<dbReference type="GO" id="GO:0052689">
    <property type="term" value="F:carboxylic ester hydrolase activity"/>
    <property type="evidence" value="ECO:0007669"/>
    <property type="project" value="InterPro"/>
</dbReference>
<accession>A0A1G6NZY6</accession>
<evidence type="ECO:0000259" key="2">
    <source>
        <dbReference type="Pfam" id="PF12697"/>
    </source>
</evidence>
<feature type="active site" description="Nucleophile" evidence="1">
    <location>
        <position position="97"/>
    </location>
</feature>
<dbReference type="SUPFAM" id="SSF53474">
    <property type="entry name" value="alpha/beta-Hydrolases"/>
    <property type="match status" value="1"/>
</dbReference>
<dbReference type="EMBL" id="FMYW01000018">
    <property type="protein sequence ID" value="SDC73359.1"/>
    <property type="molecule type" value="Genomic_DNA"/>
</dbReference>
<sequence>MSGQAHRNAGTFFLHGSRDTGVLLVHGYSGAPAEMRMLGNFLQEKGGYTVLGVCLAGHCTTVEALEQTTWPDWYEAVEDGVKALHSHCRHIYIAGQSMGGLLAIKAAAEFSPTDSSEELFINGHREEPAENRAKDCSVEKLILLATPVFLQDWRIPFVKLLRYFIPRLHTGQHSYNVPEEYMQGYTEMPTKPVPSLLELIKLCKAEYLEKIKIPTLIVQGQKDHTVKSQSATYLYEQLKCVPETQKEILWLPEARHVVTLDDGREMVYEKCLDFFEKQY</sequence>
<name>A0A1G6NZY6_9FIRM</name>
<feature type="domain" description="AB hydrolase-1" evidence="2">
    <location>
        <begin position="22"/>
        <end position="266"/>
    </location>
</feature>
<keyword evidence="4" id="KW-1185">Reference proteome</keyword>
<dbReference type="Proteomes" id="UP000198943">
    <property type="component" value="Unassembled WGS sequence"/>
</dbReference>
<organism evidence="3 4">
    <name type="scientific">Succiniclasticum ruminis</name>
    <dbReference type="NCBI Taxonomy" id="40841"/>
    <lineage>
        <taxon>Bacteria</taxon>
        <taxon>Bacillati</taxon>
        <taxon>Bacillota</taxon>
        <taxon>Negativicutes</taxon>
        <taxon>Acidaminococcales</taxon>
        <taxon>Acidaminococcaceae</taxon>
        <taxon>Succiniclasticum</taxon>
    </lineage>
</organism>
<dbReference type="InterPro" id="IPR029058">
    <property type="entry name" value="AB_hydrolase_fold"/>
</dbReference>
<dbReference type="OrthoDB" id="9800213at2"/>
<dbReference type="PANTHER" id="PTHR11614">
    <property type="entry name" value="PHOSPHOLIPASE-RELATED"/>
    <property type="match status" value="1"/>
</dbReference>
<evidence type="ECO:0000256" key="1">
    <source>
        <dbReference type="PIRSR" id="PIRSR017388-1"/>
    </source>
</evidence>
<dbReference type="Gene3D" id="3.40.50.1820">
    <property type="entry name" value="alpha/beta hydrolase"/>
    <property type="match status" value="1"/>
</dbReference>
<feature type="active site" description="Charge relay system" evidence="1">
    <location>
        <position position="256"/>
    </location>
</feature>
<dbReference type="InterPro" id="IPR000073">
    <property type="entry name" value="AB_hydrolase_1"/>
</dbReference>
<gene>
    <name evidence="3" type="ORF">SAMN04487864_11823</name>
</gene>
<reference evidence="4" key="1">
    <citation type="submission" date="2016-10" db="EMBL/GenBank/DDBJ databases">
        <authorList>
            <person name="Varghese N."/>
            <person name="Submissions S."/>
        </authorList>
    </citation>
    <scope>NUCLEOTIDE SEQUENCE [LARGE SCALE GENOMIC DNA]</scope>
    <source>
        <strain evidence="4">DSM 11005</strain>
    </source>
</reference>
<dbReference type="PIRSF" id="PIRSF017388">
    <property type="entry name" value="Esterase_lipase"/>
    <property type="match status" value="1"/>
</dbReference>
<dbReference type="RefSeq" id="WP_093731090.1">
    <property type="nucleotide sequence ID" value="NZ_FMYW01000018.1"/>
</dbReference>
<dbReference type="AlphaFoldDB" id="A0A1G6NZY6"/>
<evidence type="ECO:0000313" key="4">
    <source>
        <dbReference type="Proteomes" id="UP000198943"/>
    </source>
</evidence>
<protein>
    <submittedName>
        <fullName evidence="3">Carboxylesterase</fullName>
    </submittedName>
</protein>
<proteinExistence type="predicted"/>
<feature type="active site" description="Charge relay system" evidence="1">
    <location>
        <position position="223"/>
    </location>
</feature>